<comment type="catalytic activity">
    <reaction evidence="5">
        <text>3'-dephospho-CoA + ATP = ADP + CoA + H(+)</text>
        <dbReference type="Rhea" id="RHEA:18245"/>
        <dbReference type="ChEBI" id="CHEBI:15378"/>
        <dbReference type="ChEBI" id="CHEBI:30616"/>
        <dbReference type="ChEBI" id="CHEBI:57287"/>
        <dbReference type="ChEBI" id="CHEBI:57328"/>
        <dbReference type="ChEBI" id="CHEBI:456216"/>
        <dbReference type="EC" id="2.7.1.24"/>
    </reaction>
</comment>
<dbReference type="EMBL" id="JYNY01000456">
    <property type="protein sequence ID" value="KJJ83890.1"/>
    <property type="molecule type" value="Genomic_DNA"/>
</dbReference>
<dbReference type="Gene3D" id="3.40.50.300">
    <property type="entry name" value="P-loop containing nucleotide triphosphate hydrolases"/>
    <property type="match status" value="1"/>
</dbReference>
<dbReference type="PATRIC" id="fig|1609969.3.peg.2401"/>
<dbReference type="EC" id="2.7.1.24" evidence="5 6"/>
<dbReference type="PROSITE" id="PS51219">
    <property type="entry name" value="DPCK"/>
    <property type="match status" value="1"/>
</dbReference>
<feature type="binding site" evidence="5">
    <location>
        <begin position="14"/>
        <end position="19"/>
    </location>
    <ligand>
        <name>ATP</name>
        <dbReference type="ChEBI" id="CHEBI:30616"/>
    </ligand>
</feature>
<organism evidence="7 8">
    <name type="scientific">Candidatus Omnitrophus magneticus</name>
    <dbReference type="NCBI Taxonomy" id="1609969"/>
    <lineage>
        <taxon>Bacteria</taxon>
        <taxon>Pseudomonadati</taxon>
        <taxon>Candidatus Omnitrophota</taxon>
        <taxon>Candidatus Omnitrophus</taxon>
    </lineage>
</organism>
<dbReference type="NCBIfam" id="TIGR00152">
    <property type="entry name" value="dephospho-CoA kinase"/>
    <property type="match status" value="1"/>
</dbReference>
<dbReference type="PANTHER" id="PTHR10695:SF46">
    <property type="entry name" value="BIFUNCTIONAL COENZYME A SYNTHASE-RELATED"/>
    <property type="match status" value="1"/>
</dbReference>
<evidence type="ECO:0000256" key="4">
    <source>
        <dbReference type="ARBA" id="ARBA00022993"/>
    </source>
</evidence>
<dbReference type="UniPathway" id="UPA00241">
    <property type="reaction ID" value="UER00356"/>
</dbReference>
<proteinExistence type="inferred from homology"/>
<comment type="function">
    <text evidence="5">Catalyzes the phosphorylation of the 3'-hydroxyl group of dephosphocoenzyme A to form coenzyme A.</text>
</comment>
<keyword evidence="8" id="KW-1185">Reference proteome</keyword>
<evidence type="ECO:0000256" key="3">
    <source>
        <dbReference type="ARBA" id="ARBA00022840"/>
    </source>
</evidence>
<keyword evidence="5 7" id="KW-0418">Kinase</keyword>
<dbReference type="GO" id="GO:0005737">
    <property type="term" value="C:cytoplasm"/>
    <property type="evidence" value="ECO:0007669"/>
    <property type="project" value="UniProtKB-SubCell"/>
</dbReference>
<dbReference type="GO" id="GO:0005524">
    <property type="term" value="F:ATP binding"/>
    <property type="evidence" value="ECO:0007669"/>
    <property type="project" value="UniProtKB-UniRule"/>
</dbReference>
<gene>
    <name evidence="5" type="primary">coaE</name>
    <name evidence="7" type="ORF">OMAG_002248</name>
</gene>
<keyword evidence="4 5" id="KW-0173">Coenzyme A biosynthesis</keyword>
<sequence length="194" mass="22247">MPEKIIIGITGSFSSGKTVISAMFEKKGARRIDVDAVGHELLSEPVVKEKLVKFFGKEILQDEKIDRRKLGNIVFFDDAKLAVLNNLVHPMIVERVRQTIVLYNDKIILIDAALLFEMGLDKVADKIIIILSNYDEQIKRAIDRGYTKEVAERIMSRQTLSKQSLKRADYIIENNGSFNIIKDKVEEIWRKVQK</sequence>
<keyword evidence="2 5" id="KW-0547">Nucleotide-binding</keyword>
<dbReference type="SUPFAM" id="SSF52540">
    <property type="entry name" value="P-loop containing nucleoside triphosphate hydrolases"/>
    <property type="match status" value="1"/>
</dbReference>
<evidence type="ECO:0000256" key="1">
    <source>
        <dbReference type="ARBA" id="ARBA00009018"/>
    </source>
</evidence>
<keyword evidence="5" id="KW-0963">Cytoplasm</keyword>
<comment type="subcellular location">
    <subcellularLocation>
        <location evidence="5">Cytoplasm</location>
    </subcellularLocation>
</comment>
<keyword evidence="3 5" id="KW-0067">ATP-binding</keyword>
<dbReference type="GO" id="GO:0004140">
    <property type="term" value="F:dephospho-CoA kinase activity"/>
    <property type="evidence" value="ECO:0007669"/>
    <property type="project" value="UniProtKB-UniRule"/>
</dbReference>
<evidence type="ECO:0000256" key="2">
    <source>
        <dbReference type="ARBA" id="ARBA00022741"/>
    </source>
</evidence>
<name>A0A0F0CR30_9BACT</name>
<dbReference type="InterPro" id="IPR001977">
    <property type="entry name" value="Depp_CoAkinase"/>
</dbReference>
<evidence type="ECO:0000256" key="5">
    <source>
        <dbReference type="HAMAP-Rule" id="MF_00376"/>
    </source>
</evidence>
<comment type="similarity">
    <text evidence="1 5">Belongs to the CoaE family.</text>
</comment>
<accession>A0A0F0CR30</accession>
<dbReference type="InterPro" id="IPR027417">
    <property type="entry name" value="P-loop_NTPase"/>
</dbReference>
<dbReference type="PANTHER" id="PTHR10695">
    <property type="entry name" value="DEPHOSPHO-COA KINASE-RELATED"/>
    <property type="match status" value="1"/>
</dbReference>
<dbReference type="GO" id="GO:0015937">
    <property type="term" value="P:coenzyme A biosynthetic process"/>
    <property type="evidence" value="ECO:0007669"/>
    <property type="project" value="UniProtKB-UniRule"/>
</dbReference>
<dbReference type="Proteomes" id="UP000033428">
    <property type="component" value="Unassembled WGS sequence"/>
</dbReference>
<dbReference type="AlphaFoldDB" id="A0A0F0CR30"/>
<protein>
    <recommendedName>
        <fullName evidence="5 6">Dephospho-CoA kinase</fullName>
        <ecNumber evidence="5 6">2.7.1.24</ecNumber>
    </recommendedName>
    <alternativeName>
        <fullName evidence="5">Dephosphocoenzyme A kinase</fullName>
    </alternativeName>
</protein>
<dbReference type="Pfam" id="PF01121">
    <property type="entry name" value="CoaE"/>
    <property type="match status" value="1"/>
</dbReference>
<keyword evidence="5 7" id="KW-0808">Transferase</keyword>
<dbReference type="CDD" id="cd02022">
    <property type="entry name" value="DPCK"/>
    <property type="match status" value="1"/>
</dbReference>
<evidence type="ECO:0000256" key="6">
    <source>
        <dbReference type="NCBIfam" id="TIGR00152"/>
    </source>
</evidence>
<reference evidence="7 8" key="1">
    <citation type="submission" date="2015-02" db="EMBL/GenBank/DDBJ databases">
        <title>Single-cell genomics of uncultivated deep-branching MTB reveals a conserved set of magnetosome genes.</title>
        <authorList>
            <person name="Kolinko S."/>
            <person name="Richter M."/>
            <person name="Glockner F.O."/>
            <person name="Brachmann A."/>
            <person name="Schuler D."/>
        </authorList>
    </citation>
    <scope>NUCLEOTIDE SEQUENCE [LARGE SCALE GENOMIC DNA]</scope>
    <source>
        <strain evidence="7">SKK-01</strain>
    </source>
</reference>
<comment type="pathway">
    <text evidence="5">Cofactor biosynthesis; coenzyme A biosynthesis; CoA from (R)-pantothenate: step 5/5.</text>
</comment>
<comment type="caution">
    <text evidence="7">The sequence shown here is derived from an EMBL/GenBank/DDBJ whole genome shotgun (WGS) entry which is preliminary data.</text>
</comment>
<evidence type="ECO:0000313" key="8">
    <source>
        <dbReference type="Proteomes" id="UP000033428"/>
    </source>
</evidence>
<dbReference type="HAMAP" id="MF_00376">
    <property type="entry name" value="Dephospho_CoA_kinase"/>
    <property type="match status" value="1"/>
</dbReference>
<evidence type="ECO:0000313" key="7">
    <source>
        <dbReference type="EMBL" id="KJJ83890.1"/>
    </source>
</evidence>